<name>A0A0H3F8D9_RAHSY</name>
<evidence type="ECO:0000313" key="1">
    <source>
        <dbReference type="EMBL" id="ADW72219.1"/>
    </source>
</evidence>
<proteinExistence type="predicted"/>
<dbReference type="AlphaFoldDB" id="A0A0H3F8D9"/>
<organism evidence="1 2">
    <name type="scientific">Rahnella sp. (strain Y9602)</name>
    <dbReference type="NCBI Taxonomy" id="2703885"/>
    <lineage>
        <taxon>Bacteria</taxon>
        <taxon>Pseudomonadati</taxon>
        <taxon>Pseudomonadota</taxon>
        <taxon>Gammaproteobacteria</taxon>
        <taxon>Enterobacterales</taxon>
        <taxon>Yersiniaceae</taxon>
        <taxon>Rahnella</taxon>
    </lineage>
</organism>
<dbReference type="HOGENOM" id="CLU_3238582_0_0_6"/>
<accession>A0A0H3F8D9</accession>
<reference evidence="1 2" key="2">
    <citation type="journal article" date="2012" name="J. Bacteriol.">
        <title>Complete Genome Sequence of Rahnella sp. Strain Y9602, a Gammaproteobacterium Isolate from Metal- and Radionuclide-Contaminated Soil.</title>
        <authorList>
            <person name="Martinez R.J."/>
            <person name="Bruce D."/>
            <person name="Detter C."/>
            <person name="Goodwin L.A."/>
            <person name="Han J."/>
            <person name="Han C.S."/>
            <person name="Held B."/>
            <person name="Land M.L."/>
            <person name="Mikhailova N."/>
            <person name="Nolan M."/>
            <person name="Pennacchio L."/>
            <person name="Pitluck S."/>
            <person name="Tapia R."/>
            <person name="Woyke T."/>
            <person name="Sobecky P.A."/>
        </authorList>
    </citation>
    <scope>NUCLEOTIDE SEQUENCE [LARGE SCALE GENOMIC DNA]</scope>
    <source>
        <strain evidence="1 2">Y9602</strain>
    </source>
</reference>
<evidence type="ECO:0000313" key="2">
    <source>
        <dbReference type="Proteomes" id="UP000007257"/>
    </source>
</evidence>
<protein>
    <submittedName>
        <fullName evidence="1">Uncharacterized protein</fullName>
    </submittedName>
</protein>
<dbReference type="EMBL" id="CP002505">
    <property type="protein sequence ID" value="ADW72219.1"/>
    <property type="molecule type" value="Genomic_DNA"/>
</dbReference>
<dbReference type="Proteomes" id="UP000007257">
    <property type="component" value="Chromosome"/>
</dbReference>
<reference evidence="2" key="1">
    <citation type="submission" date="2011-01" db="EMBL/GenBank/DDBJ databases">
        <title>Complete sequence of chromosome of Rahnella sp. Y9602.</title>
        <authorList>
            <consortium name="US DOE Joint Genome Institute"/>
            <person name="Lucas S."/>
            <person name="Copeland A."/>
            <person name="Lapidus A."/>
            <person name="Cheng J.-F."/>
            <person name="Goodwin L."/>
            <person name="Pitluck S."/>
            <person name="Lu M."/>
            <person name="Detter J.C."/>
            <person name="Han C."/>
            <person name="Tapia R."/>
            <person name="Land M."/>
            <person name="Hauser L."/>
            <person name="Kyrpides N."/>
            <person name="Ivanova N."/>
            <person name="Ovchinnikova G."/>
            <person name="Pagani I."/>
            <person name="Sobecky P.A."/>
            <person name="Martinez R.J."/>
            <person name="Woyke T."/>
        </authorList>
    </citation>
    <scope>NUCLEOTIDE SEQUENCE [LARGE SCALE GENOMIC DNA]</scope>
    <source>
        <strain evidence="2">Y9602</strain>
    </source>
</reference>
<gene>
    <name evidence="1" type="ordered locus">Rahaq_0592</name>
</gene>
<dbReference type="RefSeq" id="WP_013573925.1">
    <property type="nucleotide sequence ID" value="NC_015061.1"/>
</dbReference>
<dbReference type="KEGG" id="rah:Rahaq_0592"/>
<sequence precursor="true">MSKNLSVFLSVFAATTAGVMLANGTPGWWLVGGIGLYLLFKND</sequence>